<comment type="caution">
    <text evidence="5">The sequence shown here is derived from an EMBL/GenBank/DDBJ whole genome shotgun (WGS) entry which is preliminary data.</text>
</comment>
<evidence type="ECO:0000256" key="3">
    <source>
        <dbReference type="ARBA" id="ARBA00023163"/>
    </source>
</evidence>
<dbReference type="PANTHER" id="PTHR33164:SF43">
    <property type="entry name" value="HTH-TYPE TRANSCRIPTIONAL REPRESSOR YETL"/>
    <property type="match status" value="1"/>
</dbReference>
<evidence type="ECO:0000256" key="1">
    <source>
        <dbReference type="ARBA" id="ARBA00023015"/>
    </source>
</evidence>
<dbReference type="InterPro" id="IPR023187">
    <property type="entry name" value="Tscrpt_reg_MarR-type_CS"/>
</dbReference>
<keyword evidence="3" id="KW-0804">Transcription</keyword>
<dbReference type="GO" id="GO:0003700">
    <property type="term" value="F:DNA-binding transcription factor activity"/>
    <property type="evidence" value="ECO:0007669"/>
    <property type="project" value="InterPro"/>
</dbReference>
<protein>
    <submittedName>
        <fullName evidence="5">MarR family transcriptional regulator</fullName>
    </submittedName>
</protein>
<dbReference type="OrthoDB" id="69852at2"/>
<dbReference type="RefSeq" id="WP_151424091.1">
    <property type="nucleotide sequence ID" value="NZ_WBJX01000004.1"/>
</dbReference>
<organism evidence="5 6">
    <name type="scientific">Pseudoclavibacter terrae</name>
    <dbReference type="NCBI Taxonomy" id="1530195"/>
    <lineage>
        <taxon>Bacteria</taxon>
        <taxon>Bacillati</taxon>
        <taxon>Actinomycetota</taxon>
        <taxon>Actinomycetes</taxon>
        <taxon>Micrococcales</taxon>
        <taxon>Microbacteriaceae</taxon>
        <taxon>Pseudoclavibacter</taxon>
    </lineage>
</organism>
<dbReference type="GO" id="GO:0003677">
    <property type="term" value="F:DNA binding"/>
    <property type="evidence" value="ECO:0007669"/>
    <property type="project" value="UniProtKB-KW"/>
</dbReference>
<dbReference type="SUPFAM" id="SSF46785">
    <property type="entry name" value="Winged helix' DNA-binding domain"/>
    <property type="match status" value="1"/>
</dbReference>
<dbReference type="InterPro" id="IPR036390">
    <property type="entry name" value="WH_DNA-bd_sf"/>
</dbReference>
<sequence length="162" mass="17557">MEADAARDELLAQLNDVRAELTRGLSARHMAPFLELDITAQQLKTVFLVTTGTVTTISQAAEHLGVAVPTASASIDKLVEHGLLTRTEGKPDRRIRHLAPTRKAIRLHERFLGLRTDTDEFAAHLSDDELRGLVLGFQGIRRVLRQLSDGADAADGADATGA</sequence>
<dbReference type="EMBL" id="WBJX01000004">
    <property type="protein sequence ID" value="KAB1637042.1"/>
    <property type="molecule type" value="Genomic_DNA"/>
</dbReference>
<dbReference type="InterPro" id="IPR039422">
    <property type="entry name" value="MarR/SlyA-like"/>
</dbReference>
<keyword evidence="2" id="KW-0238">DNA-binding</keyword>
<evidence type="ECO:0000313" key="6">
    <source>
        <dbReference type="Proteomes" id="UP000490386"/>
    </source>
</evidence>
<dbReference type="PROSITE" id="PS01117">
    <property type="entry name" value="HTH_MARR_1"/>
    <property type="match status" value="1"/>
</dbReference>
<dbReference type="PROSITE" id="PS50995">
    <property type="entry name" value="HTH_MARR_2"/>
    <property type="match status" value="1"/>
</dbReference>
<dbReference type="Proteomes" id="UP000490386">
    <property type="component" value="Unassembled WGS sequence"/>
</dbReference>
<name>A0A7J5AZJ9_9MICO</name>
<dbReference type="PANTHER" id="PTHR33164">
    <property type="entry name" value="TRANSCRIPTIONAL REGULATOR, MARR FAMILY"/>
    <property type="match status" value="1"/>
</dbReference>
<dbReference type="Gene3D" id="1.10.10.10">
    <property type="entry name" value="Winged helix-like DNA-binding domain superfamily/Winged helix DNA-binding domain"/>
    <property type="match status" value="1"/>
</dbReference>
<evidence type="ECO:0000256" key="2">
    <source>
        <dbReference type="ARBA" id="ARBA00023125"/>
    </source>
</evidence>
<feature type="domain" description="HTH marR-type" evidence="4">
    <location>
        <begin position="7"/>
        <end position="149"/>
    </location>
</feature>
<reference evidence="5 6" key="1">
    <citation type="submission" date="2019-09" db="EMBL/GenBank/DDBJ databases">
        <title>Phylogeny of genus Pseudoclavibacter and closely related genus.</title>
        <authorList>
            <person name="Li Y."/>
        </authorList>
    </citation>
    <scope>NUCLEOTIDE SEQUENCE [LARGE SCALE GENOMIC DNA]</scope>
    <source>
        <strain evidence="5 6">THG-MD12</strain>
    </source>
</reference>
<dbReference type="AlphaFoldDB" id="A0A7J5AZJ9"/>
<dbReference type="GO" id="GO:0006950">
    <property type="term" value="P:response to stress"/>
    <property type="evidence" value="ECO:0007669"/>
    <property type="project" value="TreeGrafter"/>
</dbReference>
<keyword evidence="6" id="KW-1185">Reference proteome</keyword>
<proteinExistence type="predicted"/>
<gene>
    <name evidence="5" type="ORF">F8O03_12105</name>
</gene>
<accession>A0A7J5AZJ9</accession>
<keyword evidence="1" id="KW-0805">Transcription regulation</keyword>
<dbReference type="SMART" id="SM00347">
    <property type="entry name" value="HTH_MARR"/>
    <property type="match status" value="1"/>
</dbReference>
<dbReference type="Pfam" id="PF12802">
    <property type="entry name" value="MarR_2"/>
    <property type="match status" value="1"/>
</dbReference>
<dbReference type="InterPro" id="IPR036388">
    <property type="entry name" value="WH-like_DNA-bd_sf"/>
</dbReference>
<evidence type="ECO:0000313" key="5">
    <source>
        <dbReference type="EMBL" id="KAB1637042.1"/>
    </source>
</evidence>
<evidence type="ECO:0000259" key="4">
    <source>
        <dbReference type="PROSITE" id="PS50995"/>
    </source>
</evidence>
<dbReference type="InterPro" id="IPR000835">
    <property type="entry name" value="HTH_MarR-typ"/>
</dbReference>